<protein>
    <submittedName>
        <fullName evidence="12">Cation:proton antiporter</fullName>
    </submittedName>
</protein>
<evidence type="ECO:0000256" key="7">
    <source>
        <dbReference type="ARBA" id="ARBA00022989"/>
    </source>
</evidence>
<dbReference type="InterPro" id="IPR006153">
    <property type="entry name" value="Cation/H_exchanger_TM"/>
</dbReference>
<feature type="domain" description="RCK N-terminal" evidence="11">
    <location>
        <begin position="405"/>
        <end position="529"/>
    </location>
</feature>
<sequence length="559" mass="61539">MEHALYLKETLILLISAVAVVSFFQWLKASSILGYLLAGLIIGPKALGFINTLEGTRFLGEMGVLFLLFTIGLKMPLQRLQVLRRYVFGLGLLQVTCTSALIIFVLLMFDVKLEPAILIGTVLALSSTAVGIQILSERGEMTLRFGRVSFAILLLQDLFVVVLLMLISAFKDDSSSLLSILGISFLKTTVVLFLIILLGRVLLKPVYRGIAQLESQELFVTMSLLVILIISAATAAAGLSLELGAFLAGILLSETEYRHQVEADIQPFYGLLIGLFFMTLGMSVDPYLILQNISFIFAGLLGLIAIKGSVILGLCRVFNIPFSTGIRVGLLLAGSGEFAFVVLSPAIEAKIISLDQGQLLFAIVAISMGLTPLLAMLGRYIDERWVEKETEQSIETQVSECEDVSNHVIICGFGRVGNMIARLLREQMVPFLIVDNNLSIVSQGRLDGYPIFYGDARRTQVLRALGATRARAIVICLNSRKGAVRIALTIRREFPNLQVLVRLRDDEYESKLTQAGIVVVRPETFEPSLQLATKVLEATGYMHEEAHRIINGFRKNYES</sequence>
<dbReference type="InterPro" id="IPR003148">
    <property type="entry name" value="RCK_N"/>
</dbReference>
<evidence type="ECO:0000256" key="8">
    <source>
        <dbReference type="ARBA" id="ARBA00023065"/>
    </source>
</evidence>
<feature type="transmembrane region" description="Helical" evidence="10">
    <location>
        <begin position="326"/>
        <end position="347"/>
    </location>
</feature>
<keyword evidence="2" id="KW-0813">Transport</keyword>
<name>A0A8J7TV63_9PROT</name>
<dbReference type="GO" id="GO:0016020">
    <property type="term" value="C:membrane"/>
    <property type="evidence" value="ECO:0007669"/>
    <property type="project" value="InterPro"/>
</dbReference>
<evidence type="ECO:0000256" key="2">
    <source>
        <dbReference type="ARBA" id="ARBA00022448"/>
    </source>
</evidence>
<feature type="transmembrane region" description="Helical" evidence="10">
    <location>
        <begin position="87"/>
        <end position="109"/>
    </location>
</feature>
<keyword evidence="3" id="KW-0050">Antiport</keyword>
<evidence type="ECO:0000313" key="12">
    <source>
        <dbReference type="EMBL" id="MBN9412694.1"/>
    </source>
</evidence>
<dbReference type="Gene3D" id="1.20.1530.20">
    <property type="match status" value="1"/>
</dbReference>
<organism evidence="12 13">
    <name type="scientific">Candidatus Paracaedimonas acanthamoebae</name>
    <dbReference type="NCBI Taxonomy" id="244581"/>
    <lineage>
        <taxon>Bacteria</taxon>
        <taxon>Pseudomonadati</taxon>
        <taxon>Pseudomonadota</taxon>
        <taxon>Alphaproteobacteria</taxon>
        <taxon>Holosporales</taxon>
        <taxon>Caedimonadaceae</taxon>
        <taxon>Candidatus Paracaedimonas</taxon>
    </lineage>
</organism>
<feature type="transmembrane region" description="Helical" evidence="10">
    <location>
        <begin position="58"/>
        <end position="75"/>
    </location>
</feature>
<feature type="transmembrane region" description="Helical" evidence="10">
    <location>
        <begin position="268"/>
        <end position="288"/>
    </location>
</feature>
<evidence type="ECO:0000256" key="5">
    <source>
        <dbReference type="ARBA" id="ARBA00022692"/>
    </source>
</evidence>
<dbReference type="GO" id="GO:0015386">
    <property type="term" value="F:potassium:proton antiporter activity"/>
    <property type="evidence" value="ECO:0007669"/>
    <property type="project" value="TreeGrafter"/>
</dbReference>
<dbReference type="PANTHER" id="PTHR46157:SF2">
    <property type="entry name" value="K(+) EFFLUX ANTIPORTER 1, CHLOROPLASTIC-RELATED"/>
    <property type="match status" value="1"/>
</dbReference>
<dbReference type="Proteomes" id="UP000664414">
    <property type="component" value="Unassembled WGS sequence"/>
</dbReference>
<keyword evidence="9 10" id="KW-0472">Membrane</keyword>
<feature type="transmembrane region" description="Helical" evidence="10">
    <location>
        <begin position="295"/>
        <end position="314"/>
    </location>
</feature>
<dbReference type="PANTHER" id="PTHR46157">
    <property type="entry name" value="K(+) EFFLUX ANTIPORTER 3, CHLOROPLASTIC"/>
    <property type="match status" value="1"/>
</dbReference>
<dbReference type="FunFam" id="3.40.50.720:FF:000036">
    <property type="entry name" value="Glutathione-regulated potassium-efflux system protein KefB"/>
    <property type="match status" value="1"/>
</dbReference>
<dbReference type="EMBL" id="JAFKGL010000012">
    <property type="protein sequence ID" value="MBN9412694.1"/>
    <property type="molecule type" value="Genomic_DNA"/>
</dbReference>
<evidence type="ECO:0000256" key="1">
    <source>
        <dbReference type="ARBA" id="ARBA00004127"/>
    </source>
</evidence>
<gene>
    <name evidence="12" type="ORF">J0H12_02050</name>
</gene>
<evidence type="ECO:0000256" key="10">
    <source>
        <dbReference type="SAM" id="Phobius"/>
    </source>
</evidence>
<keyword evidence="7 10" id="KW-1133">Transmembrane helix</keyword>
<accession>A0A8J7TV63</accession>
<keyword evidence="5 10" id="KW-0812">Transmembrane</keyword>
<dbReference type="InterPro" id="IPR038770">
    <property type="entry name" value="Na+/solute_symporter_sf"/>
</dbReference>
<evidence type="ECO:0000259" key="11">
    <source>
        <dbReference type="PROSITE" id="PS51201"/>
    </source>
</evidence>
<evidence type="ECO:0000313" key="13">
    <source>
        <dbReference type="Proteomes" id="UP000664414"/>
    </source>
</evidence>
<dbReference type="Gene3D" id="3.40.50.720">
    <property type="entry name" value="NAD(P)-binding Rossmann-like Domain"/>
    <property type="match status" value="1"/>
</dbReference>
<keyword evidence="8" id="KW-0406">Ion transport</keyword>
<dbReference type="InterPro" id="IPR036291">
    <property type="entry name" value="NAD(P)-bd_dom_sf"/>
</dbReference>
<dbReference type="AlphaFoldDB" id="A0A8J7TV63"/>
<feature type="transmembrane region" description="Helical" evidence="10">
    <location>
        <begin position="359"/>
        <end position="381"/>
    </location>
</feature>
<dbReference type="SUPFAM" id="SSF51735">
    <property type="entry name" value="NAD(P)-binding Rossmann-fold domains"/>
    <property type="match status" value="1"/>
</dbReference>
<evidence type="ECO:0000256" key="4">
    <source>
        <dbReference type="ARBA" id="ARBA00022538"/>
    </source>
</evidence>
<keyword evidence="6" id="KW-0630">Potassium</keyword>
<reference evidence="12" key="1">
    <citation type="submission" date="2021-02" db="EMBL/GenBank/DDBJ databases">
        <title>Thiocyanate and organic carbon inputs drive convergent selection for specific autotrophic Afipia and Thiobacillus strains within complex microbiomes.</title>
        <authorList>
            <person name="Huddy R.J."/>
            <person name="Sachdeva R."/>
            <person name="Kadzinga F."/>
            <person name="Kantor R.S."/>
            <person name="Harrison S.T.L."/>
            <person name="Banfield J.F."/>
        </authorList>
    </citation>
    <scope>NUCLEOTIDE SEQUENCE</scope>
    <source>
        <strain evidence="12">SCN18_10_11_15_R4_P_38_20</strain>
    </source>
</reference>
<feature type="transmembrane region" description="Helical" evidence="10">
    <location>
        <begin position="224"/>
        <end position="248"/>
    </location>
</feature>
<feature type="transmembrane region" description="Helical" evidence="10">
    <location>
        <begin position="12"/>
        <end position="38"/>
    </location>
</feature>
<dbReference type="GO" id="GO:0012505">
    <property type="term" value="C:endomembrane system"/>
    <property type="evidence" value="ECO:0007669"/>
    <property type="project" value="UniProtKB-SubCell"/>
</dbReference>
<evidence type="ECO:0000256" key="9">
    <source>
        <dbReference type="ARBA" id="ARBA00023136"/>
    </source>
</evidence>
<dbReference type="Pfam" id="PF02254">
    <property type="entry name" value="TrkA_N"/>
    <property type="match status" value="1"/>
</dbReference>
<dbReference type="Pfam" id="PF00999">
    <property type="entry name" value="Na_H_Exchanger"/>
    <property type="match status" value="1"/>
</dbReference>
<keyword evidence="4" id="KW-0633">Potassium transport</keyword>
<feature type="transmembrane region" description="Helical" evidence="10">
    <location>
        <begin position="148"/>
        <end position="170"/>
    </location>
</feature>
<evidence type="ECO:0000256" key="3">
    <source>
        <dbReference type="ARBA" id="ARBA00022449"/>
    </source>
</evidence>
<feature type="transmembrane region" description="Helical" evidence="10">
    <location>
        <begin position="176"/>
        <end position="203"/>
    </location>
</feature>
<dbReference type="PROSITE" id="PS51201">
    <property type="entry name" value="RCK_N"/>
    <property type="match status" value="1"/>
</dbReference>
<evidence type="ECO:0000256" key="6">
    <source>
        <dbReference type="ARBA" id="ARBA00022958"/>
    </source>
</evidence>
<feature type="transmembrane region" description="Helical" evidence="10">
    <location>
        <begin position="115"/>
        <end position="136"/>
    </location>
</feature>
<proteinExistence type="predicted"/>
<comment type="subcellular location">
    <subcellularLocation>
        <location evidence="1">Endomembrane system</location>
        <topology evidence="1">Multi-pass membrane protein</topology>
    </subcellularLocation>
</comment>
<comment type="caution">
    <text evidence="12">The sequence shown here is derived from an EMBL/GenBank/DDBJ whole genome shotgun (WGS) entry which is preliminary data.</text>
</comment>